<keyword evidence="1" id="KW-0472">Membrane</keyword>
<organism evidence="2 3">
    <name type="scientific">Cordyceps confragosa</name>
    <name type="common">Lecanicillium lecanii</name>
    <dbReference type="NCBI Taxonomy" id="2714763"/>
    <lineage>
        <taxon>Eukaryota</taxon>
        <taxon>Fungi</taxon>
        <taxon>Dikarya</taxon>
        <taxon>Ascomycota</taxon>
        <taxon>Pezizomycotina</taxon>
        <taxon>Sordariomycetes</taxon>
        <taxon>Hypocreomycetidae</taxon>
        <taxon>Hypocreales</taxon>
        <taxon>Cordycipitaceae</taxon>
        <taxon>Akanthomyces</taxon>
    </lineage>
</organism>
<dbReference type="Gene3D" id="3.40.50.300">
    <property type="entry name" value="P-loop containing nucleotide triphosphate hydrolases"/>
    <property type="match status" value="1"/>
</dbReference>
<evidence type="ECO:0000313" key="3">
    <source>
        <dbReference type="Proteomes" id="UP000243081"/>
    </source>
</evidence>
<dbReference type="InterPro" id="IPR027417">
    <property type="entry name" value="P-loop_NTPase"/>
</dbReference>
<dbReference type="AlphaFoldDB" id="A0A179ILC2"/>
<name>A0A179ILC2_CORDF</name>
<dbReference type="InterPro" id="IPR040632">
    <property type="entry name" value="Sulfotransfer_4"/>
</dbReference>
<evidence type="ECO:0000256" key="1">
    <source>
        <dbReference type="SAM" id="Phobius"/>
    </source>
</evidence>
<keyword evidence="1" id="KW-1133">Transmembrane helix</keyword>
<sequence>MRFFSNTVTVDPADRTSLQVLAAGLPRCATSSMQAAFDSKHLGLAPCMHFAHIAPNPQRGDIVLAALREENAERRHKLLYTLFNGFLAASDMPPCLFADDLMDMYPNAKIVLNKRPGGGPRWVPSVQLLKFAASPVYRALCFLWKTDRNIAAMWDEIEVVYKKKLALTSAELWTAKHYDAHNAWVHAEAAKRGRDVLEFEPQDGWEPLCTLLGKPTPMDEPFPHLNDASEVRKIVRILYVRGAISWLALGAAVYGVTRWLVHGRIF</sequence>
<protein>
    <submittedName>
        <fullName evidence="2">Uncharacterized protein</fullName>
    </submittedName>
</protein>
<dbReference type="PANTHER" id="PTHR36978:SF4">
    <property type="entry name" value="P-LOOP CONTAINING NUCLEOSIDE TRIPHOSPHATE HYDROLASE PROTEIN"/>
    <property type="match status" value="1"/>
</dbReference>
<dbReference type="OrthoDB" id="408152at2759"/>
<feature type="transmembrane region" description="Helical" evidence="1">
    <location>
        <begin position="238"/>
        <end position="261"/>
    </location>
</feature>
<dbReference type="EMBL" id="LUKN01000638">
    <property type="protein sequence ID" value="OAR02520.1"/>
    <property type="molecule type" value="Genomic_DNA"/>
</dbReference>
<accession>A0A179ILC2</accession>
<comment type="caution">
    <text evidence="2">The sequence shown here is derived from an EMBL/GenBank/DDBJ whole genome shotgun (WGS) entry which is preliminary data.</text>
</comment>
<reference evidence="2 3" key="1">
    <citation type="submission" date="2016-03" db="EMBL/GenBank/DDBJ databases">
        <title>Fine-scale spatial genetic structure of a fungal parasite of coffee scale insects.</title>
        <authorList>
            <person name="Jackson D."/>
            <person name="Zemenick K.A."/>
            <person name="Malloure B."/>
            <person name="Quandt C.A."/>
            <person name="James T.Y."/>
        </authorList>
    </citation>
    <scope>NUCLEOTIDE SEQUENCE [LARGE SCALE GENOMIC DNA]</scope>
    <source>
        <strain evidence="2 3">UM487</strain>
    </source>
</reference>
<dbReference type="OMA" id="DFPGFWF"/>
<evidence type="ECO:0000313" key="2">
    <source>
        <dbReference type="EMBL" id="OAR02520.1"/>
    </source>
</evidence>
<keyword evidence="3" id="KW-1185">Reference proteome</keyword>
<gene>
    <name evidence="2" type="ORF">LLEC1_01290</name>
</gene>
<dbReference type="SUPFAM" id="SSF52540">
    <property type="entry name" value="P-loop containing nucleoside triphosphate hydrolases"/>
    <property type="match status" value="1"/>
</dbReference>
<dbReference type="PANTHER" id="PTHR36978">
    <property type="entry name" value="P-LOOP CONTAINING NUCLEOTIDE TRIPHOSPHATE HYDROLASE"/>
    <property type="match status" value="1"/>
</dbReference>
<dbReference type="Pfam" id="PF17784">
    <property type="entry name" value="Sulfotransfer_4"/>
    <property type="match status" value="1"/>
</dbReference>
<dbReference type="Proteomes" id="UP000243081">
    <property type="component" value="Unassembled WGS sequence"/>
</dbReference>
<proteinExistence type="predicted"/>
<keyword evidence="1" id="KW-0812">Transmembrane</keyword>